<organism evidence="2 3">
    <name type="scientific">Didymella exigua CBS 183.55</name>
    <dbReference type="NCBI Taxonomy" id="1150837"/>
    <lineage>
        <taxon>Eukaryota</taxon>
        <taxon>Fungi</taxon>
        <taxon>Dikarya</taxon>
        <taxon>Ascomycota</taxon>
        <taxon>Pezizomycotina</taxon>
        <taxon>Dothideomycetes</taxon>
        <taxon>Pleosporomycetidae</taxon>
        <taxon>Pleosporales</taxon>
        <taxon>Pleosporineae</taxon>
        <taxon>Didymellaceae</taxon>
        <taxon>Didymella</taxon>
    </lineage>
</organism>
<sequence length="101" mass="11469">MRHASHTVSFIRCMESAFIFELLLASARSCADRWHWQALVHHRHLHGLRVGVKGTWSWNAHGLHGVYDRLVAFVRDGCMAGWVSEQQLRAGLAKRSGMCMA</sequence>
<keyword evidence="1" id="KW-0732">Signal</keyword>
<reference evidence="2" key="1">
    <citation type="journal article" date="2020" name="Stud. Mycol.">
        <title>101 Dothideomycetes genomes: a test case for predicting lifestyles and emergence of pathogens.</title>
        <authorList>
            <person name="Haridas S."/>
            <person name="Albert R."/>
            <person name="Binder M."/>
            <person name="Bloem J."/>
            <person name="Labutti K."/>
            <person name="Salamov A."/>
            <person name="Andreopoulos B."/>
            <person name="Baker S."/>
            <person name="Barry K."/>
            <person name="Bills G."/>
            <person name="Bluhm B."/>
            <person name="Cannon C."/>
            <person name="Castanera R."/>
            <person name="Culley D."/>
            <person name="Daum C."/>
            <person name="Ezra D."/>
            <person name="Gonzalez J."/>
            <person name="Henrissat B."/>
            <person name="Kuo A."/>
            <person name="Liang C."/>
            <person name="Lipzen A."/>
            <person name="Lutzoni F."/>
            <person name="Magnuson J."/>
            <person name="Mondo S."/>
            <person name="Nolan M."/>
            <person name="Ohm R."/>
            <person name="Pangilinan J."/>
            <person name="Park H.-J."/>
            <person name="Ramirez L."/>
            <person name="Alfaro M."/>
            <person name="Sun H."/>
            <person name="Tritt A."/>
            <person name="Yoshinaga Y."/>
            <person name="Zwiers L.-H."/>
            <person name="Turgeon B."/>
            <person name="Goodwin S."/>
            <person name="Spatafora J."/>
            <person name="Crous P."/>
            <person name="Grigoriev I."/>
        </authorList>
    </citation>
    <scope>NUCLEOTIDE SEQUENCE</scope>
    <source>
        <strain evidence="2">CBS 183.55</strain>
    </source>
</reference>
<feature type="chain" id="PRO_5025336164" evidence="1">
    <location>
        <begin position="30"/>
        <end position="101"/>
    </location>
</feature>
<feature type="signal peptide" evidence="1">
    <location>
        <begin position="1"/>
        <end position="29"/>
    </location>
</feature>
<evidence type="ECO:0000313" key="3">
    <source>
        <dbReference type="Proteomes" id="UP000800082"/>
    </source>
</evidence>
<name>A0A6A5R961_9PLEO</name>
<dbReference type="RefSeq" id="XP_033444033.1">
    <property type="nucleotide sequence ID" value="XM_033589151.1"/>
</dbReference>
<evidence type="ECO:0000256" key="1">
    <source>
        <dbReference type="SAM" id="SignalP"/>
    </source>
</evidence>
<protein>
    <submittedName>
        <fullName evidence="2">Uncharacterized protein</fullName>
    </submittedName>
</protein>
<dbReference type="Proteomes" id="UP000800082">
    <property type="component" value="Unassembled WGS sequence"/>
</dbReference>
<dbReference type="GeneID" id="54346798"/>
<keyword evidence="3" id="KW-1185">Reference proteome</keyword>
<dbReference type="AlphaFoldDB" id="A0A6A5R961"/>
<proteinExistence type="predicted"/>
<gene>
    <name evidence="2" type="ORF">M421DRAFT_305654</name>
</gene>
<evidence type="ECO:0000313" key="2">
    <source>
        <dbReference type="EMBL" id="KAF1923780.1"/>
    </source>
</evidence>
<dbReference type="EMBL" id="ML979001">
    <property type="protein sequence ID" value="KAF1923780.1"/>
    <property type="molecule type" value="Genomic_DNA"/>
</dbReference>
<accession>A0A6A5R961</accession>